<dbReference type="EMBL" id="JAINUF010000024">
    <property type="protein sequence ID" value="KAJ8333270.1"/>
    <property type="molecule type" value="Genomic_DNA"/>
</dbReference>
<comment type="subcellular location">
    <subcellularLocation>
        <location evidence="1">Nucleus</location>
    </subcellularLocation>
</comment>
<evidence type="ECO:0000256" key="3">
    <source>
        <dbReference type="ARBA" id="ARBA00022737"/>
    </source>
</evidence>
<evidence type="ECO:0000313" key="13">
    <source>
        <dbReference type="Proteomes" id="UP001152622"/>
    </source>
</evidence>
<keyword evidence="13" id="KW-1185">Reference proteome</keyword>
<keyword evidence="2" id="KW-0479">Metal-binding</keyword>
<evidence type="ECO:0000313" key="12">
    <source>
        <dbReference type="EMBL" id="KAJ8333270.1"/>
    </source>
</evidence>
<feature type="domain" description="C2H2-type" evidence="11">
    <location>
        <begin position="305"/>
        <end position="332"/>
    </location>
</feature>
<evidence type="ECO:0000256" key="9">
    <source>
        <dbReference type="PROSITE-ProRule" id="PRU00042"/>
    </source>
</evidence>
<dbReference type="GO" id="GO:0005634">
    <property type="term" value="C:nucleus"/>
    <property type="evidence" value="ECO:0007669"/>
    <property type="project" value="UniProtKB-SubCell"/>
</dbReference>
<dbReference type="FunFam" id="3.30.160.60:FF:001344">
    <property type="entry name" value="Zinc finger protein 16 like"/>
    <property type="match status" value="1"/>
</dbReference>
<dbReference type="FunFam" id="3.30.160.60:FF:002343">
    <property type="entry name" value="Zinc finger protein 33A"/>
    <property type="match status" value="1"/>
</dbReference>
<protein>
    <recommendedName>
        <fullName evidence="11">C2H2-type domain-containing protein</fullName>
    </recommendedName>
</protein>
<feature type="region of interest" description="Disordered" evidence="10">
    <location>
        <begin position="61"/>
        <end position="98"/>
    </location>
</feature>
<keyword evidence="7" id="KW-0804">Transcription</keyword>
<keyword evidence="4 9" id="KW-0863">Zinc-finger</keyword>
<dbReference type="PROSITE" id="PS00028">
    <property type="entry name" value="ZINC_FINGER_C2H2_1"/>
    <property type="match status" value="6"/>
</dbReference>
<dbReference type="FunFam" id="3.30.160.60:FF:001325">
    <property type="entry name" value="zinc finger protein 200"/>
    <property type="match status" value="1"/>
</dbReference>
<feature type="domain" description="C2H2-type" evidence="11">
    <location>
        <begin position="443"/>
        <end position="470"/>
    </location>
</feature>
<dbReference type="PROSITE" id="PS50157">
    <property type="entry name" value="ZINC_FINGER_C2H2_2"/>
    <property type="match status" value="7"/>
</dbReference>
<dbReference type="SUPFAM" id="SSF57667">
    <property type="entry name" value="beta-beta-alpha zinc fingers"/>
    <property type="match status" value="4"/>
</dbReference>
<feature type="domain" description="C2H2-type" evidence="11">
    <location>
        <begin position="333"/>
        <end position="360"/>
    </location>
</feature>
<evidence type="ECO:0000256" key="8">
    <source>
        <dbReference type="ARBA" id="ARBA00023242"/>
    </source>
</evidence>
<evidence type="ECO:0000256" key="6">
    <source>
        <dbReference type="ARBA" id="ARBA00023015"/>
    </source>
</evidence>
<dbReference type="FunFam" id="3.30.160.60:FF:000065">
    <property type="entry name" value="B-cell CLL/lymphoma 6, member B"/>
    <property type="match status" value="1"/>
</dbReference>
<feature type="domain" description="C2H2-type" evidence="11">
    <location>
        <begin position="277"/>
        <end position="304"/>
    </location>
</feature>
<dbReference type="InterPro" id="IPR050329">
    <property type="entry name" value="GLI_C2H2-zinc-finger"/>
</dbReference>
<dbReference type="SMART" id="SM00355">
    <property type="entry name" value="ZnF_C2H2"/>
    <property type="match status" value="7"/>
</dbReference>
<accession>A0A9Q1IAE4</accession>
<name>A0A9Q1IAE4_SYNKA</name>
<evidence type="ECO:0000256" key="2">
    <source>
        <dbReference type="ARBA" id="ARBA00022723"/>
    </source>
</evidence>
<sequence>MSNCASVKAQLNSIMEALTNAAVAEINKLFEDSSAVLFLEISRSQRENQVLRKKLQLVESELRSSGAGENGNSVSRADEDWAGEMEEGPPLIKEERCEEDWRATDPHIQRGPYAERGAAEDLGCSHWTSTPADAQPRPAGGAGELSEDDEWGGDTDDSHGSDTTGKDSESLALPPRLQRWPSHTAAIKEETLALPAWGEEAGPGAVHSEEAGPVVVHFQEAGLGVVDSEEAGPGAVHSEEAGLGIVYSEEAGLRIVYSEEAGLRIAHEQTNAGVKPHHCKYCEKRFTRPRDLKVHELTHTEQKSLSCAQCGKTFARRYYLRIHQRYHTGEKLLQCTQCDMTFACQHHLRQHQKCHSGEKPFSCTTCGKDFSRKYNLKEHEKIHTGERPYSCTACGKSFKQLSTLKTHQRSHNGETFSCVCGKSFNRKYVLKVHQRIHTGERPYSCEQCGKSFTQPCVLRSHMRIHTGRNLAAAFRNTSVI</sequence>
<dbReference type="GO" id="GO:0045944">
    <property type="term" value="P:positive regulation of transcription by RNA polymerase II"/>
    <property type="evidence" value="ECO:0007669"/>
    <property type="project" value="UniProtKB-ARBA"/>
</dbReference>
<feature type="domain" description="C2H2-type" evidence="11">
    <location>
        <begin position="389"/>
        <end position="416"/>
    </location>
</feature>
<evidence type="ECO:0000256" key="4">
    <source>
        <dbReference type="ARBA" id="ARBA00022771"/>
    </source>
</evidence>
<dbReference type="GO" id="GO:0000978">
    <property type="term" value="F:RNA polymerase II cis-regulatory region sequence-specific DNA binding"/>
    <property type="evidence" value="ECO:0007669"/>
    <property type="project" value="TreeGrafter"/>
</dbReference>
<feature type="compositionally biased region" description="Acidic residues" evidence="10">
    <location>
        <begin position="145"/>
        <end position="155"/>
    </location>
</feature>
<dbReference type="GO" id="GO:0000981">
    <property type="term" value="F:DNA-binding transcription factor activity, RNA polymerase II-specific"/>
    <property type="evidence" value="ECO:0007669"/>
    <property type="project" value="TreeGrafter"/>
</dbReference>
<dbReference type="FunFam" id="3.30.160.60:FF:000182">
    <property type="entry name" value="zinc finger protein 366"/>
    <property type="match status" value="1"/>
</dbReference>
<reference evidence="12" key="1">
    <citation type="journal article" date="2023" name="Science">
        <title>Genome structures resolve the early diversification of teleost fishes.</title>
        <authorList>
            <person name="Parey E."/>
            <person name="Louis A."/>
            <person name="Montfort J."/>
            <person name="Bouchez O."/>
            <person name="Roques C."/>
            <person name="Iampietro C."/>
            <person name="Lluch J."/>
            <person name="Castinel A."/>
            <person name="Donnadieu C."/>
            <person name="Desvignes T."/>
            <person name="Floi Bucao C."/>
            <person name="Jouanno E."/>
            <person name="Wen M."/>
            <person name="Mejri S."/>
            <person name="Dirks R."/>
            <person name="Jansen H."/>
            <person name="Henkel C."/>
            <person name="Chen W.J."/>
            <person name="Zahm M."/>
            <person name="Cabau C."/>
            <person name="Klopp C."/>
            <person name="Thompson A.W."/>
            <person name="Robinson-Rechavi M."/>
            <person name="Braasch I."/>
            <person name="Lecointre G."/>
            <person name="Bobe J."/>
            <person name="Postlethwait J.H."/>
            <person name="Berthelot C."/>
            <person name="Roest Crollius H."/>
            <person name="Guiguen Y."/>
        </authorList>
    </citation>
    <scope>NUCLEOTIDE SEQUENCE</scope>
    <source>
        <strain evidence="12">WJC10195</strain>
    </source>
</reference>
<gene>
    <name evidence="12" type="ORF">SKAU_G00421660</name>
</gene>
<keyword evidence="5" id="KW-0862">Zinc</keyword>
<comment type="caution">
    <text evidence="12">The sequence shown here is derived from an EMBL/GenBank/DDBJ whole genome shotgun (WGS) entry which is preliminary data.</text>
</comment>
<dbReference type="GO" id="GO:0008270">
    <property type="term" value="F:zinc ion binding"/>
    <property type="evidence" value="ECO:0007669"/>
    <property type="project" value="UniProtKB-KW"/>
</dbReference>
<feature type="domain" description="C2H2-type" evidence="11">
    <location>
        <begin position="416"/>
        <end position="442"/>
    </location>
</feature>
<feature type="region of interest" description="Disordered" evidence="10">
    <location>
        <begin position="123"/>
        <end position="178"/>
    </location>
</feature>
<keyword evidence="8" id="KW-0539">Nucleus</keyword>
<dbReference type="InterPro" id="IPR036236">
    <property type="entry name" value="Znf_C2H2_sf"/>
</dbReference>
<dbReference type="Gene3D" id="3.30.160.60">
    <property type="entry name" value="Classic Zinc Finger"/>
    <property type="match status" value="7"/>
</dbReference>
<dbReference type="AlphaFoldDB" id="A0A9Q1IAE4"/>
<dbReference type="FunFam" id="3.30.160.60:FF:000060">
    <property type="entry name" value="zinc finger protein 436"/>
    <property type="match status" value="1"/>
</dbReference>
<organism evidence="12 13">
    <name type="scientific">Synaphobranchus kaupii</name>
    <name type="common">Kaup's arrowtooth eel</name>
    <dbReference type="NCBI Taxonomy" id="118154"/>
    <lineage>
        <taxon>Eukaryota</taxon>
        <taxon>Metazoa</taxon>
        <taxon>Chordata</taxon>
        <taxon>Craniata</taxon>
        <taxon>Vertebrata</taxon>
        <taxon>Euteleostomi</taxon>
        <taxon>Actinopterygii</taxon>
        <taxon>Neopterygii</taxon>
        <taxon>Teleostei</taxon>
        <taxon>Anguilliformes</taxon>
        <taxon>Synaphobranchidae</taxon>
        <taxon>Synaphobranchus</taxon>
    </lineage>
</organism>
<dbReference type="PANTHER" id="PTHR19818">
    <property type="entry name" value="ZINC FINGER PROTEIN ZIC AND GLI"/>
    <property type="match status" value="1"/>
</dbReference>
<keyword evidence="6" id="KW-0805">Transcription regulation</keyword>
<evidence type="ECO:0000256" key="5">
    <source>
        <dbReference type="ARBA" id="ARBA00022833"/>
    </source>
</evidence>
<evidence type="ECO:0000256" key="7">
    <source>
        <dbReference type="ARBA" id="ARBA00023163"/>
    </source>
</evidence>
<evidence type="ECO:0000256" key="10">
    <source>
        <dbReference type="SAM" id="MobiDB-lite"/>
    </source>
</evidence>
<feature type="domain" description="C2H2-type" evidence="11">
    <location>
        <begin position="361"/>
        <end position="388"/>
    </location>
</feature>
<feature type="compositionally biased region" description="Basic and acidic residues" evidence="10">
    <location>
        <begin position="156"/>
        <end position="169"/>
    </location>
</feature>
<evidence type="ECO:0000259" key="11">
    <source>
        <dbReference type="PROSITE" id="PS50157"/>
    </source>
</evidence>
<dbReference type="PANTHER" id="PTHR19818:SF160">
    <property type="entry name" value="GASTRULA ZINC FINGER PROTEIN XLCGF17.1-LIKE"/>
    <property type="match status" value="1"/>
</dbReference>
<dbReference type="Pfam" id="PF00096">
    <property type="entry name" value="zf-C2H2"/>
    <property type="match status" value="6"/>
</dbReference>
<keyword evidence="3" id="KW-0677">Repeat</keyword>
<proteinExistence type="predicted"/>
<dbReference type="Proteomes" id="UP001152622">
    <property type="component" value="Chromosome 24"/>
</dbReference>
<evidence type="ECO:0000256" key="1">
    <source>
        <dbReference type="ARBA" id="ARBA00004123"/>
    </source>
</evidence>
<dbReference type="OrthoDB" id="4748970at2759"/>
<dbReference type="InterPro" id="IPR013087">
    <property type="entry name" value="Znf_C2H2_type"/>
</dbReference>